<dbReference type="SUPFAM" id="SSF81296">
    <property type="entry name" value="E set domains"/>
    <property type="match status" value="1"/>
</dbReference>
<dbReference type="GO" id="GO:0007165">
    <property type="term" value="P:signal transduction"/>
    <property type="evidence" value="ECO:0007669"/>
    <property type="project" value="InterPro"/>
</dbReference>
<gene>
    <name evidence="3" type="ORF">SBAD_LOCUS6802</name>
</gene>
<dbReference type="EMBL" id="UZAM01010056">
    <property type="protein sequence ID" value="VDP10856.1"/>
    <property type="molecule type" value="Genomic_DNA"/>
</dbReference>
<evidence type="ECO:0000313" key="4">
    <source>
        <dbReference type="Proteomes" id="UP000270296"/>
    </source>
</evidence>
<dbReference type="InterPro" id="IPR017864">
    <property type="entry name" value="Arrestin_CS"/>
</dbReference>
<organism evidence="5">
    <name type="scientific">Soboliphyme baturini</name>
    <dbReference type="NCBI Taxonomy" id="241478"/>
    <lineage>
        <taxon>Eukaryota</taxon>
        <taxon>Metazoa</taxon>
        <taxon>Ecdysozoa</taxon>
        <taxon>Nematoda</taxon>
        <taxon>Enoplea</taxon>
        <taxon>Dorylaimia</taxon>
        <taxon>Dioctophymatida</taxon>
        <taxon>Dioctophymatoidea</taxon>
        <taxon>Soboliphymatidae</taxon>
        <taxon>Soboliphyme</taxon>
    </lineage>
</organism>
<evidence type="ECO:0000313" key="3">
    <source>
        <dbReference type="EMBL" id="VDP10856.1"/>
    </source>
</evidence>
<proteinExistence type="inferred from homology"/>
<dbReference type="PANTHER" id="PTHR11792:SF17">
    <property type="entry name" value="KURTZ ARRESTIN"/>
    <property type="match status" value="1"/>
</dbReference>
<dbReference type="AlphaFoldDB" id="A0A183IT55"/>
<evidence type="ECO:0000259" key="2">
    <source>
        <dbReference type="Pfam" id="PF00339"/>
    </source>
</evidence>
<keyword evidence="4" id="KW-1185">Reference proteome</keyword>
<dbReference type="InterPro" id="IPR014756">
    <property type="entry name" value="Ig_E-set"/>
</dbReference>
<name>A0A183IT55_9BILA</name>
<accession>A0A183IT55</accession>
<reference evidence="5" key="1">
    <citation type="submission" date="2016-06" db="UniProtKB">
        <authorList>
            <consortium name="WormBaseParasite"/>
        </authorList>
    </citation>
    <scope>IDENTIFICATION</scope>
</reference>
<evidence type="ECO:0000313" key="5">
    <source>
        <dbReference type="WBParaSite" id="SBAD_0000706501-mRNA-1"/>
    </source>
</evidence>
<dbReference type="Proteomes" id="UP000270296">
    <property type="component" value="Unassembled WGS sequence"/>
</dbReference>
<dbReference type="Pfam" id="PF00339">
    <property type="entry name" value="Arrestin_N"/>
    <property type="match status" value="1"/>
</dbReference>
<dbReference type="Gene3D" id="2.60.40.840">
    <property type="match status" value="1"/>
</dbReference>
<dbReference type="GO" id="GO:0005737">
    <property type="term" value="C:cytoplasm"/>
    <property type="evidence" value="ECO:0007669"/>
    <property type="project" value="TreeGrafter"/>
</dbReference>
<reference evidence="3 4" key="2">
    <citation type="submission" date="2018-11" db="EMBL/GenBank/DDBJ databases">
        <authorList>
            <consortium name="Pathogen Informatics"/>
        </authorList>
    </citation>
    <scope>NUCLEOTIDE SEQUENCE [LARGE SCALE GENOMIC DNA]</scope>
</reference>
<comment type="similarity">
    <text evidence="1">Belongs to the arrestin family.</text>
</comment>
<dbReference type="WBParaSite" id="SBAD_0000706501-mRNA-1">
    <property type="protein sequence ID" value="SBAD_0000706501-mRNA-1"/>
    <property type="gene ID" value="SBAD_0000706501"/>
</dbReference>
<dbReference type="InterPro" id="IPR000698">
    <property type="entry name" value="Arrestin"/>
</dbReference>
<dbReference type="GO" id="GO:0002031">
    <property type="term" value="P:G protein-coupled receptor internalization"/>
    <property type="evidence" value="ECO:0007669"/>
    <property type="project" value="TreeGrafter"/>
</dbReference>
<dbReference type="GO" id="GO:0001664">
    <property type="term" value="F:G protein-coupled receptor binding"/>
    <property type="evidence" value="ECO:0007669"/>
    <property type="project" value="TreeGrafter"/>
</dbReference>
<dbReference type="InterPro" id="IPR011021">
    <property type="entry name" value="Arrestin-like_N"/>
</dbReference>
<dbReference type="PROSITE" id="PS00295">
    <property type="entry name" value="ARRESTINS"/>
    <property type="match status" value="1"/>
</dbReference>
<evidence type="ECO:0000256" key="1">
    <source>
        <dbReference type="ARBA" id="ARBA00005298"/>
    </source>
</evidence>
<feature type="domain" description="Arrestin-like N-terminal" evidence="2">
    <location>
        <begin position="25"/>
        <end position="152"/>
    </location>
</feature>
<dbReference type="OrthoDB" id="298939at2759"/>
<sequence>MNVTLWKLHFSLTAQIKLLLLLLLDGMVLIDESIIVSGKQVYTTLVAAFRYGREDLDVLGLQFRKDLICCNFQVYPPDPACTYKLTRLQERLKRKLGSNAYPFWFKIPTFSPSSVTLQPTPGDTGKPCGLDYELKTYAVENADEKPRKTYAGFFTIAIATV</sequence>
<dbReference type="InterPro" id="IPR014753">
    <property type="entry name" value="Arrestin_N"/>
</dbReference>
<dbReference type="PANTHER" id="PTHR11792">
    <property type="entry name" value="ARRESTIN"/>
    <property type="match status" value="1"/>
</dbReference>
<protein>
    <submittedName>
        <fullName evidence="5">Arrestin_N domain-containing protein</fullName>
    </submittedName>
</protein>